<dbReference type="InterPro" id="IPR013783">
    <property type="entry name" value="Ig-like_fold"/>
</dbReference>
<dbReference type="AlphaFoldDB" id="A0A518IN20"/>
<dbReference type="InterPro" id="IPR011467">
    <property type="entry name" value="DUF1573"/>
</dbReference>
<gene>
    <name evidence="1" type="ORF">Mal33_04400</name>
</gene>
<dbReference type="PANTHER" id="PTHR37833">
    <property type="entry name" value="LIPOPROTEIN-RELATED"/>
    <property type="match status" value="1"/>
</dbReference>
<keyword evidence="2" id="KW-1185">Reference proteome</keyword>
<dbReference type="RefSeq" id="WP_145282054.1">
    <property type="nucleotide sequence ID" value="NZ_CP036318.1"/>
</dbReference>
<reference evidence="1 2" key="1">
    <citation type="submission" date="2019-02" db="EMBL/GenBank/DDBJ databases">
        <title>Deep-cultivation of Planctomycetes and their phenomic and genomic characterization uncovers novel biology.</title>
        <authorList>
            <person name="Wiegand S."/>
            <person name="Jogler M."/>
            <person name="Boedeker C."/>
            <person name="Pinto D."/>
            <person name="Vollmers J."/>
            <person name="Rivas-Marin E."/>
            <person name="Kohn T."/>
            <person name="Peeters S.H."/>
            <person name="Heuer A."/>
            <person name="Rast P."/>
            <person name="Oberbeckmann S."/>
            <person name="Bunk B."/>
            <person name="Jeske O."/>
            <person name="Meyerdierks A."/>
            <person name="Storesund J.E."/>
            <person name="Kallscheuer N."/>
            <person name="Luecker S."/>
            <person name="Lage O.M."/>
            <person name="Pohl T."/>
            <person name="Merkel B.J."/>
            <person name="Hornburger P."/>
            <person name="Mueller R.-W."/>
            <person name="Bruemmer F."/>
            <person name="Labrenz M."/>
            <person name="Spormann A.M."/>
            <person name="Op den Camp H."/>
            <person name="Overmann J."/>
            <person name="Amann R."/>
            <person name="Jetten M.S.M."/>
            <person name="Mascher T."/>
            <person name="Medema M.H."/>
            <person name="Devos D.P."/>
            <person name="Kaster A.-K."/>
            <person name="Ovreas L."/>
            <person name="Rohde M."/>
            <person name="Galperin M.Y."/>
            <person name="Jogler C."/>
        </authorList>
    </citation>
    <scope>NUCLEOTIDE SEQUENCE [LARGE SCALE GENOMIC DNA]</scope>
    <source>
        <strain evidence="1 2">Mal33</strain>
    </source>
</reference>
<accession>A0A518IN20</accession>
<dbReference type="Proteomes" id="UP000316770">
    <property type="component" value="Chromosome"/>
</dbReference>
<dbReference type="EMBL" id="CP036318">
    <property type="protein sequence ID" value="QDV54486.1"/>
    <property type="molecule type" value="Genomic_DNA"/>
</dbReference>
<sequence length="412" mass="45355">MRLLAIIALALIAGISLGKLTGSRQTTESIDHFGPFTEVEDFDLEQLPQYLSSLIPDNVGQIELIGEKDFDFGVMHRNTEGEHAFKIRNVGTGPLRLEVTGSTCKCTVGELENESIAPGETSEIKLTWKTRSNTTEFAQTATIKTNDPNNVEVKLTVHGTLVETLLTEPTDWSVGNVTSGEPIDLEFTAYSYADAPIEIVSAQFLDETVQALTEVDWTVRKPDEKTDGKHHAALQAFEFKVKVKPGLRQGSLNHVLRVHYKNDDLDEDSPSFDMNLSGNIVGPLRLLGGSKLEQSDKGDGGGYRFNFGTVRQGDPGNERIHLVIRGKEYEDLVVKVGEIKPDNVFAVSLGEENRRGTLRSIPIDIQIKPEAPLGIVRGMKSLDTGYVMLEPQNSNLSPLKLWLTVEVTAVDN</sequence>
<organism evidence="1 2">
    <name type="scientific">Rosistilla oblonga</name>
    <dbReference type="NCBI Taxonomy" id="2527990"/>
    <lineage>
        <taxon>Bacteria</taxon>
        <taxon>Pseudomonadati</taxon>
        <taxon>Planctomycetota</taxon>
        <taxon>Planctomycetia</taxon>
        <taxon>Pirellulales</taxon>
        <taxon>Pirellulaceae</taxon>
        <taxon>Rosistilla</taxon>
    </lineage>
</organism>
<evidence type="ECO:0000313" key="1">
    <source>
        <dbReference type="EMBL" id="QDV54486.1"/>
    </source>
</evidence>
<dbReference type="PANTHER" id="PTHR37833:SF1">
    <property type="entry name" value="SIGNAL PEPTIDE PROTEIN"/>
    <property type="match status" value="1"/>
</dbReference>
<evidence type="ECO:0008006" key="3">
    <source>
        <dbReference type="Google" id="ProtNLM"/>
    </source>
</evidence>
<dbReference type="Pfam" id="PF07610">
    <property type="entry name" value="DUF1573"/>
    <property type="match status" value="1"/>
</dbReference>
<protein>
    <recommendedName>
        <fullName evidence="3">DUF1573 domain-containing protein</fullName>
    </recommendedName>
</protein>
<name>A0A518IN20_9BACT</name>
<proteinExistence type="predicted"/>
<evidence type="ECO:0000313" key="2">
    <source>
        <dbReference type="Proteomes" id="UP000316770"/>
    </source>
</evidence>
<dbReference type="Gene3D" id="2.60.40.10">
    <property type="entry name" value="Immunoglobulins"/>
    <property type="match status" value="1"/>
</dbReference>